<protein>
    <recommendedName>
        <fullName evidence="3">ubiquitinyl hydrolase 1</fullName>
        <ecNumber evidence="3">3.4.19.12</ecNumber>
    </recommendedName>
</protein>
<dbReference type="PRINTS" id="PR01233">
    <property type="entry name" value="JOSEPHIN"/>
</dbReference>
<evidence type="ECO:0000259" key="14">
    <source>
        <dbReference type="PROSITE" id="PS50957"/>
    </source>
</evidence>
<dbReference type="FunFam" id="3.90.70.40:FF:000005">
    <property type="entry name" value="Ataxin 3"/>
    <property type="match status" value="1"/>
</dbReference>
<sequence>MEDIFFEKQEGSLCAQHCLNALLQGSYFTAVDLATLANTLDEDERQQMAESGVDTEEYRRFLEQPSGNMDDSGFFSVQVLSKALQVWALDLVPYNSQQELSLQAQSSPHTMQAFVCNYREHWFTLRKIGHQWFNLNSIQSKPTHITETYLALYLKQLQQEGYSIFIVLGELPACKADETLLLNPFVPSSSSSSSTNTPRRTARSQSEEEDEELRRVIQMSLEETDEPIVVEGVAVERSSTSSEDQDLQRALAMSLGNDKTEKQEETVKSGQQEQQLVDPEEVRRKRLAYLEKMNPS</sequence>
<dbReference type="InterPro" id="IPR033865">
    <property type="entry name" value="Ataxin-3"/>
</dbReference>
<dbReference type="Proteomes" id="UP000494165">
    <property type="component" value="Unassembled WGS sequence"/>
</dbReference>
<dbReference type="PANTHER" id="PTHR14159">
    <property type="entry name" value="ATAXIN-3-RELATED"/>
    <property type="match status" value="1"/>
</dbReference>
<dbReference type="GO" id="GO:0004843">
    <property type="term" value="F:cysteine-type deubiquitinase activity"/>
    <property type="evidence" value="ECO:0007669"/>
    <property type="project" value="UniProtKB-EC"/>
</dbReference>
<keyword evidence="16" id="KW-1185">Reference proteome</keyword>
<evidence type="ECO:0000256" key="3">
    <source>
        <dbReference type="ARBA" id="ARBA00012759"/>
    </source>
</evidence>
<evidence type="ECO:0000256" key="2">
    <source>
        <dbReference type="ARBA" id="ARBA00004123"/>
    </source>
</evidence>
<comment type="subcellular location">
    <subcellularLocation>
        <location evidence="2">Nucleus</location>
    </subcellularLocation>
</comment>
<dbReference type="PROSITE" id="PS50957">
    <property type="entry name" value="JOSEPHIN"/>
    <property type="match status" value="1"/>
</dbReference>
<dbReference type="AlphaFoldDB" id="A0A8S1CKN9"/>
<dbReference type="GO" id="GO:0016579">
    <property type="term" value="P:protein deubiquitination"/>
    <property type="evidence" value="ECO:0007669"/>
    <property type="project" value="InterPro"/>
</dbReference>
<dbReference type="Gene3D" id="3.90.70.40">
    <property type="match status" value="1"/>
</dbReference>
<feature type="active site" evidence="12">
    <location>
        <position position="14"/>
    </location>
</feature>
<dbReference type="InterPro" id="IPR003903">
    <property type="entry name" value="UIM_dom"/>
</dbReference>
<dbReference type="InterPro" id="IPR006155">
    <property type="entry name" value="Josephin"/>
</dbReference>
<comment type="catalytic activity">
    <reaction evidence="1">
        <text>Thiol-dependent hydrolysis of ester, thioester, amide, peptide and isopeptide bonds formed by the C-terminal Gly of ubiquitin (a 76-residue protein attached to proteins as an intracellular targeting signal).</text>
        <dbReference type="EC" id="3.4.19.12"/>
    </reaction>
</comment>
<dbReference type="EMBL" id="CADEPI010000045">
    <property type="protein sequence ID" value="CAB3369450.1"/>
    <property type="molecule type" value="Genomic_DNA"/>
</dbReference>
<dbReference type="Pfam" id="PF02809">
    <property type="entry name" value="UIM"/>
    <property type="match status" value="2"/>
</dbReference>
<dbReference type="Pfam" id="PF02099">
    <property type="entry name" value="Josephin"/>
    <property type="match status" value="1"/>
</dbReference>
<keyword evidence="5" id="KW-0833">Ubl conjugation pathway</keyword>
<dbReference type="PANTHER" id="PTHR14159:SF0">
    <property type="entry name" value="ATAXIN-3-RELATED"/>
    <property type="match status" value="1"/>
</dbReference>
<dbReference type="Gene3D" id="1.10.287.10">
    <property type="entry name" value="S15/NS1, RNA-binding"/>
    <property type="match status" value="1"/>
</dbReference>
<evidence type="ECO:0000256" key="13">
    <source>
        <dbReference type="SAM" id="MobiDB-lite"/>
    </source>
</evidence>
<feature type="region of interest" description="Disordered" evidence="13">
    <location>
        <begin position="252"/>
        <end position="279"/>
    </location>
</feature>
<dbReference type="SMART" id="SM00726">
    <property type="entry name" value="UIM"/>
    <property type="match status" value="2"/>
</dbReference>
<keyword evidence="9" id="KW-0804">Transcription</keyword>
<evidence type="ECO:0000256" key="5">
    <source>
        <dbReference type="ARBA" id="ARBA00022786"/>
    </source>
</evidence>
<gene>
    <name evidence="15" type="ORF">CLODIP_2_CD12279</name>
</gene>
<evidence type="ECO:0000256" key="9">
    <source>
        <dbReference type="ARBA" id="ARBA00023163"/>
    </source>
</evidence>
<feature type="region of interest" description="Disordered" evidence="13">
    <location>
        <begin position="185"/>
        <end position="212"/>
    </location>
</feature>
<dbReference type="GO" id="GO:0006508">
    <property type="term" value="P:proteolysis"/>
    <property type="evidence" value="ECO:0007669"/>
    <property type="project" value="UniProtKB-KW"/>
</dbReference>
<proteinExistence type="predicted"/>
<keyword evidence="7" id="KW-0788">Thiol protease</keyword>
<dbReference type="PROSITE" id="PS50330">
    <property type="entry name" value="UIM"/>
    <property type="match status" value="2"/>
</dbReference>
<evidence type="ECO:0000256" key="6">
    <source>
        <dbReference type="ARBA" id="ARBA00022801"/>
    </source>
</evidence>
<evidence type="ECO:0000256" key="12">
    <source>
        <dbReference type="PROSITE-ProRule" id="PRU00331"/>
    </source>
</evidence>
<keyword evidence="8" id="KW-0805">Transcription regulation</keyword>
<evidence type="ECO:0000313" key="15">
    <source>
        <dbReference type="EMBL" id="CAB3369450.1"/>
    </source>
</evidence>
<name>A0A8S1CKN9_9INSE</name>
<dbReference type="SMART" id="SM01246">
    <property type="entry name" value="Josephin"/>
    <property type="match status" value="1"/>
</dbReference>
<evidence type="ECO:0000256" key="1">
    <source>
        <dbReference type="ARBA" id="ARBA00000707"/>
    </source>
</evidence>
<dbReference type="FunFam" id="1.10.287.10:FF:000023">
    <property type="entry name" value="Ataxin 3 variant ref"/>
    <property type="match status" value="1"/>
</dbReference>
<feature type="active site" description="Proton acceptor" evidence="11">
    <location>
        <position position="121"/>
    </location>
</feature>
<feature type="compositionally biased region" description="Basic and acidic residues" evidence="13">
    <location>
        <begin position="258"/>
        <end position="267"/>
    </location>
</feature>
<accession>A0A8S1CKN9</accession>
<evidence type="ECO:0000256" key="4">
    <source>
        <dbReference type="ARBA" id="ARBA00022670"/>
    </source>
</evidence>
<evidence type="ECO:0000256" key="7">
    <source>
        <dbReference type="ARBA" id="ARBA00022807"/>
    </source>
</evidence>
<evidence type="ECO:0000313" key="16">
    <source>
        <dbReference type="Proteomes" id="UP000494165"/>
    </source>
</evidence>
<dbReference type="GO" id="GO:0005634">
    <property type="term" value="C:nucleus"/>
    <property type="evidence" value="ECO:0007669"/>
    <property type="project" value="UniProtKB-SubCell"/>
</dbReference>
<evidence type="ECO:0000256" key="8">
    <source>
        <dbReference type="ARBA" id="ARBA00023015"/>
    </source>
</evidence>
<evidence type="ECO:0000256" key="10">
    <source>
        <dbReference type="ARBA" id="ARBA00023242"/>
    </source>
</evidence>
<keyword evidence="6 12" id="KW-0378">Hydrolase</keyword>
<reference evidence="15 16" key="1">
    <citation type="submission" date="2020-04" db="EMBL/GenBank/DDBJ databases">
        <authorList>
            <person name="Alioto T."/>
            <person name="Alioto T."/>
            <person name="Gomez Garrido J."/>
        </authorList>
    </citation>
    <scope>NUCLEOTIDE SEQUENCE [LARGE SCALE GENOMIC DNA]</scope>
</reference>
<feature type="active site" evidence="12">
    <location>
        <position position="121"/>
    </location>
</feature>
<keyword evidence="4" id="KW-0645">Protease</keyword>
<evidence type="ECO:0000256" key="11">
    <source>
        <dbReference type="PIRSR" id="PIRSR633865-1"/>
    </source>
</evidence>
<keyword evidence="10" id="KW-0539">Nucleus</keyword>
<feature type="active site" description="Nucleophile" evidence="11">
    <location>
        <position position="14"/>
    </location>
</feature>
<comment type="caution">
    <text evidence="15">The sequence shown here is derived from an EMBL/GenBank/DDBJ whole genome shotgun (WGS) entry which is preliminary data.</text>
</comment>
<dbReference type="EC" id="3.4.19.12" evidence="3"/>
<dbReference type="OrthoDB" id="10063692at2759"/>
<feature type="active site" evidence="11 12">
    <location>
        <position position="136"/>
    </location>
</feature>
<organism evidence="15 16">
    <name type="scientific">Cloeon dipterum</name>
    <dbReference type="NCBI Taxonomy" id="197152"/>
    <lineage>
        <taxon>Eukaryota</taxon>
        <taxon>Metazoa</taxon>
        <taxon>Ecdysozoa</taxon>
        <taxon>Arthropoda</taxon>
        <taxon>Hexapoda</taxon>
        <taxon>Insecta</taxon>
        <taxon>Pterygota</taxon>
        <taxon>Palaeoptera</taxon>
        <taxon>Ephemeroptera</taxon>
        <taxon>Pisciforma</taxon>
        <taxon>Baetidae</taxon>
        <taxon>Cloeon</taxon>
    </lineage>
</organism>
<feature type="domain" description="Josephin" evidence="14">
    <location>
        <begin position="1"/>
        <end position="182"/>
    </location>
</feature>